<evidence type="ECO:0000259" key="5">
    <source>
        <dbReference type="PROSITE" id="PS50089"/>
    </source>
</evidence>
<dbReference type="InterPro" id="IPR001841">
    <property type="entry name" value="Znf_RING"/>
</dbReference>
<gene>
    <name evidence="7" type="primary">LOC108669897</name>
</gene>
<keyword evidence="6" id="KW-1185">Reference proteome</keyword>
<dbReference type="PANTHER" id="PTHR47156:SF10">
    <property type="entry name" value="E3 UBIQUITIN-PROTEIN LIGASE TRIM-21-RELATED"/>
    <property type="match status" value="1"/>
</dbReference>
<dbReference type="Pfam" id="PF00643">
    <property type="entry name" value="zf-B_box"/>
    <property type="match status" value="1"/>
</dbReference>
<dbReference type="InterPro" id="IPR052667">
    <property type="entry name" value="E3_ubiquitin-ligase_RING"/>
</dbReference>
<dbReference type="Proteomes" id="UP000694843">
    <property type="component" value="Unplaced"/>
</dbReference>
<dbReference type="PANTHER" id="PTHR47156">
    <property type="entry name" value="PROTEIN CBG20824"/>
    <property type="match status" value="1"/>
</dbReference>
<dbReference type="PROSITE" id="PS50089">
    <property type="entry name" value="ZF_RING_2"/>
    <property type="match status" value="1"/>
</dbReference>
<dbReference type="InterPro" id="IPR000315">
    <property type="entry name" value="Znf_B-box"/>
</dbReference>
<dbReference type="OrthoDB" id="6270329at2759"/>
<dbReference type="SMART" id="SM00184">
    <property type="entry name" value="RING"/>
    <property type="match status" value="1"/>
</dbReference>
<dbReference type="GO" id="GO:0008270">
    <property type="term" value="F:zinc ion binding"/>
    <property type="evidence" value="ECO:0007669"/>
    <property type="project" value="UniProtKB-KW"/>
</dbReference>
<dbReference type="Gene3D" id="3.30.40.10">
    <property type="entry name" value="Zinc/RING finger domain, C3HC4 (zinc finger)"/>
    <property type="match status" value="1"/>
</dbReference>
<keyword evidence="2 4" id="KW-0863">Zinc-finger</keyword>
<protein>
    <submittedName>
        <fullName evidence="7">Uncharacterized protein LOC108669897</fullName>
    </submittedName>
</protein>
<dbReference type="SUPFAM" id="SSF57850">
    <property type="entry name" value="RING/U-box"/>
    <property type="match status" value="1"/>
</dbReference>
<evidence type="ECO:0000256" key="4">
    <source>
        <dbReference type="PROSITE-ProRule" id="PRU00175"/>
    </source>
</evidence>
<dbReference type="InterPro" id="IPR013083">
    <property type="entry name" value="Znf_RING/FYVE/PHD"/>
</dbReference>
<dbReference type="KEGG" id="hazt:108669897"/>
<feature type="domain" description="RING-type" evidence="5">
    <location>
        <begin position="8"/>
        <end position="52"/>
    </location>
</feature>
<keyword evidence="3" id="KW-0862">Zinc</keyword>
<dbReference type="PROSITE" id="PS00518">
    <property type="entry name" value="ZF_RING_1"/>
    <property type="match status" value="1"/>
</dbReference>
<keyword evidence="1" id="KW-0479">Metal-binding</keyword>
<dbReference type="RefSeq" id="XP_018012819.1">
    <property type="nucleotide sequence ID" value="XM_018157330.2"/>
</dbReference>
<dbReference type="Gene3D" id="3.30.160.60">
    <property type="entry name" value="Classic Zinc Finger"/>
    <property type="match status" value="1"/>
</dbReference>
<name>A0A8B7NGR5_HYAAZ</name>
<reference evidence="7" key="1">
    <citation type="submission" date="2025-08" db="UniProtKB">
        <authorList>
            <consortium name="RefSeq"/>
        </authorList>
    </citation>
    <scope>IDENTIFICATION</scope>
    <source>
        <tissue evidence="7">Whole organism</tissue>
    </source>
</reference>
<evidence type="ECO:0000313" key="7">
    <source>
        <dbReference type="RefSeq" id="XP_018012819.1"/>
    </source>
</evidence>
<dbReference type="Pfam" id="PF13639">
    <property type="entry name" value="zf-RING_2"/>
    <property type="match status" value="1"/>
</dbReference>
<dbReference type="SUPFAM" id="SSF57845">
    <property type="entry name" value="B-box zinc-binding domain"/>
    <property type="match status" value="1"/>
</dbReference>
<evidence type="ECO:0000313" key="6">
    <source>
        <dbReference type="Proteomes" id="UP000694843"/>
    </source>
</evidence>
<sequence>MASATIECDICNENFDSGNHKPLCLTCGHTFCFSCITNLLRLPGTQNCPQCRKPFSQQIDQIIVNYVLIPSENTARGHPPSSQSEAPCLHQGKALDYLCVDCMELVCFACTRGTHVTHKIELIGNLSQENQAVLSSWMKIRTTMHDKLGSGNNLVSVSDDILSLMDEILNLKTDFHGWKDSLAQKMSKEHDLHAWDVTLSGVDENQRHECREMLCRLKLKPPENVEIPEIRARLNAALKKCDSLQIQGPAVTATARQCPGAGAALPRIQNDLQAPHPKGATAGATPRTFQVPVLTYEHGVPWTVTSCDEGERAVASLSSNIKPSRLVVVSTHTSPIPGLGQLLTRLAAHHRGDISLLPLDSFWAPPGQPDGGMGAIINKSGVRLDTMYGSHGQFLDYFNKRHRVGMQSGATRAWPCRIGLRLGGNDFYWSKYLPKKIDDACCVRGTPRNVSSKLRKNGCRVTRWHFPNVCDDDLDWMISILHRFKDSRLSLVLPRNGLTATGARRLFAKLPQIREVYHDPGAALLKSAGSAPDLSFIELSTNNIIHWI</sequence>
<organism evidence="6 7">
    <name type="scientific">Hyalella azteca</name>
    <name type="common">Amphipod</name>
    <dbReference type="NCBI Taxonomy" id="294128"/>
    <lineage>
        <taxon>Eukaryota</taxon>
        <taxon>Metazoa</taxon>
        <taxon>Ecdysozoa</taxon>
        <taxon>Arthropoda</taxon>
        <taxon>Crustacea</taxon>
        <taxon>Multicrustacea</taxon>
        <taxon>Malacostraca</taxon>
        <taxon>Eumalacostraca</taxon>
        <taxon>Peracarida</taxon>
        <taxon>Amphipoda</taxon>
        <taxon>Senticaudata</taxon>
        <taxon>Talitrida</taxon>
        <taxon>Talitroidea</taxon>
        <taxon>Hyalellidae</taxon>
        <taxon>Hyalella</taxon>
    </lineage>
</organism>
<evidence type="ECO:0000256" key="2">
    <source>
        <dbReference type="ARBA" id="ARBA00022771"/>
    </source>
</evidence>
<evidence type="ECO:0000256" key="1">
    <source>
        <dbReference type="ARBA" id="ARBA00022723"/>
    </source>
</evidence>
<proteinExistence type="predicted"/>
<evidence type="ECO:0000256" key="3">
    <source>
        <dbReference type="ARBA" id="ARBA00022833"/>
    </source>
</evidence>
<dbReference type="InterPro" id="IPR017907">
    <property type="entry name" value="Znf_RING_CS"/>
</dbReference>
<dbReference type="GeneID" id="108669897"/>
<accession>A0A8B7NGR5</accession>
<dbReference type="AlphaFoldDB" id="A0A8B7NGR5"/>